<keyword evidence="7" id="KW-0560">Oxidoreductase</keyword>
<evidence type="ECO:0000256" key="8">
    <source>
        <dbReference type="ARBA" id="ARBA00023004"/>
    </source>
</evidence>
<dbReference type="InterPro" id="IPR052034">
    <property type="entry name" value="NasD-like"/>
</dbReference>
<evidence type="ECO:0000313" key="13">
    <source>
        <dbReference type="Proteomes" id="UP000633205"/>
    </source>
</evidence>
<dbReference type="PANTHER" id="PTHR43809:SF1">
    <property type="entry name" value="NITRITE REDUCTASE (NADH) LARGE SUBUNIT"/>
    <property type="match status" value="1"/>
</dbReference>
<protein>
    <submittedName>
        <fullName evidence="12">FAD/NAD(P)-binding oxidoreductase</fullName>
    </submittedName>
</protein>
<dbReference type="Pfam" id="PF04324">
    <property type="entry name" value="Fer2_BFD"/>
    <property type="match status" value="1"/>
</dbReference>
<dbReference type="GO" id="GO:0016491">
    <property type="term" value="F:oxidoreductase activity"/>
    <property type="evidence" value="ECO:0007669"/>
    <property type="project" value="UniProtKB-KW"/>
</dbReference>
<dbReference type="RefSeq" id="WP_188712270.1">
    <property type="nucleotide sequence ID" value="NZ_BMHO01000001.1"/>
</dbReference>
<feature type="domain" description="FAD/NAD(P)-binding" evidence="11">
    <location>
        <begin position="12"/>
        <end position="310"/>
    </location>
</feature>
<dbReference type="InterPro" id="IPR041854">
    <property type="entry name" value="BFD-like_2Fe2S-bd_dom_sf"/>
</dbReference>
<evidence type="ECO:0000256" key="1">
    <source>
        <dbReference type="ARBA" id="ARBA00001929"/>
    </source>
</evidence>
<comment type="caution">
    <text evidence="12">The sequence shown here is derived from an EMBL/GenBank/DDBJ whole genome shotgun (WGS) entry which is preliminary data.</text>
</comment>
<dbReference type="AlphaFoldDB" id="A0A916YD52"/>
<keyword evidence="9" id="KW-0411">Iron-sulfur</keyword>
<name>A0A916YD52_9MICO</name>
<keyword evidence="5" id="KW-0349">Heme</keyword>
<sequence>MARRGERTAPQRIVLIGFGPVGVRFSEEILPAVEDGRVALTVVGAEREDPYNRIMIAEYATGDVARENLPIADPTDLAARGVRVLAGRSATRIRPEGREIELDDGRRLPYDRLVLATGAQANVPRLDGLSQSAPSSPGLDAVLTNGVCALRSIADAERVRSVVTAGGRVAVLGAGVLGLELALLLAGTGSRPHLAHFGPIPMPRQLDRGSAHVLSALLAHAGVAVVPHTRAEAIVTREVAGRRTFRALVSSDGKRIEADLLVLSCGVRPRDELAVDASLRTARGVLVDNRLRSWSDPRIHAIGDVAHVADPSAHRHSRTVPGGASGLVGPGWRQAEWLARSLLAELDGNTEPDYVEDLPGIVTMKASQLDLVAAGRVPADPFAPTPRDEPVTDTAMWADPQHGTYVAMATTGGVLDGFVTVGMPRAAAELSVLYQRRGELPSDRSLLLRLDAVDEAPSANDRDQTICLCNAVTAGAIEDAVREHDCTTVEAVGRCTRAGTGCGGCRARIAEMLRESEGQPA</sequence>
<dbReference type="InterPro" id="IPR036188">
    <property type="entry name" value="FAD/NAD-bd_sf"/>
</dbReference>
<feature type="domain" description="BFD-like [2Fe-2S]-binding" evidence="10">
    <location>
        <begin position="466"/>
        <end position="515"/>
    </location>
</feature>
<evidence type="ECO:0000313" key="12">
    <source>
        <dbReference type="EMBL" id="GGD40772.1"/>
    </source>
</evidence>
<dbReference type="PANTHER" id="PTHR43809">
    <property type="entry name" value="NITRITE REDUCTASE (NADH) LARGE SUBUNIT"/>
    <property type="match status" value="1"/>
</dbReference>
<dbReference type="Pfam" id="PF07992">
    <property type="entry name" value="Pyr_redox_2"/>
    <property type="match status" value="1"/>
</dbReference>
<evidence type="ECO:0000256" key="4">
    <source>
        <dbReference type="ARBA" id="ARBA00010429"/>
    </source>
</evidence>
<dbReference type="InterPro" id="IPR007419">
    <property type="entry name" value="BFD-like_2Fe2S-bd_dom"/>
</dbReference>
<dbReference type="Gene3D" id="3.50.50.60">
    <property type="entry name" value="FAD/NAD(P)-binding domain"/>
    <property type="match status" value="2"/>
</dbReference>
<reference evidence="12" key="1">
    <citation type="journal article" date="2014" name="Int. J. Syst. Evol. Microbiol.">
        <title>Complete genome sequence of Corynebacterium casei LMG S-19264T (=DSM 44701T), isolated from a smear-ripened cheese.</title>
        <authorList>
            <consortium name="US DOE Joint Genome Institute (JGI-PGF)"/>
            <person name="Walter F."/>
            <person name="Albersmeier A."/>
            <person name="Kalinowski J."/>
            <person name="Ruckert C."/>
        </authorList>
    </citation>
    <scope>NUCLEOTIDE SEQUENCE</scope>
    <source>
        <strain evidence="12">CGMCC 1.15152</strain>
    </source>
</reference>
<keyword evidence="6" id="KW-0479">Metal-binding</keyword>
<evidence type="ECO:0000256" key="6">
    <source>
        <dbReference type="ARBA" id="ARBA00022723"/>
    </source>
</evidence>
<evidence type="ECO:0000259" key="10">
    <source>
        <dbReference type="Pfam" id="PF04324"/>
    </source>
</evidence>
<keyword evidence="8" id="KW-0408">Iron</keyword>
<evidence type="ECO:0000256" key="3">
    <source>
        <dbReference type="ARBA" id="ARBA00005096"/>
    </source>
</evidence>
<comment type="similarity">
    <text evidence="4">Belongs to the nitrite and sulfite reductase 4Fe-4S domain family.</text>
</comment>
<dbReference type="EMBL" id="BMHO01000001">
    <property type="protein sequence ID" value="GGD40772.1"/>
    <property type="molecule type" value="Genomic_DNA"/>
</dbReference>
<evidence type="ECO:0000256" key="2">
    <source>
        <dbReference type="ARBA" id="ARBA00001966"/>
    </source>
</evidence>
<proteinExistence type="inferred from homology"/>
<organism evidence="12 13">
    <name type="scientific">Microbacterium faecale</name>
    <dbReference type="NCBI Taxonomy" id="1804630"/>
    <lineage>
        <taxon>Bacteria</taxon>
        <taxon>Bacillati</taxon>
        <taxon>Actinomycetota</taxon>
        <taxon>Actinomycetes</taxon>
        <taxon>Micrococcales</taxon>
        <taxon>Microbacteriaceae</taxon>
        <taxon>Microbacterium</taxon>
    </lineage>
</organism>
<comment type="cofactor">
    <cofactor evidence="1">
        <name>siroheme</name>
        <dbReference type="ChEBI" id="CHEBI:60052"/>
    </cofactor>
</comment>
<evidence type="ECO:0000256" key="5">
    <source>
        <dbReference type="ARBA" id="ARBA00022617"/>
    </source>
</evidence>
<comment type="cofactor">
    <cofactor evidence="2">
        <name>[4Fe-4S] cluster</name>
        <dbReference type="ChEBI" id="CHEBI:49883"/>
    </cofactor>
</comment>
<evidence type="ECO:0000256" key="9">
    <source>
        <dbReference type="ARBA" id="ARBA00023014"/>
    </source>
</evidence>
<dbReference type="SUPFAM" id="SSF51905">
    <property type="entry name" value="FAD/NAD(P)-binding domain"/>
    <property type="match status" value="2"/>
</dbReference>
<dbReference type="GO" id="GO:0046872">
    <property type="term" value="F:metal ion binding"/>
    <property type="evidence" value="ECO:0007669"/>
    <property type="project" value="UniProtKB-KW"/>
</dbReference>
<reference evidence="12" key="2">
    <citation type="submission" date="2020-09" db="EMBL/GenBank/DDBJ databases">
        <authorList>
            <person name="Sun Q."/>
            <person name="Zhou Y."/>
        </authorList>
    </citation>
    <scope>NUCLEOTIDE SEQUENCE</scope>
    <source>
        <strain evidence="12">CGMCC 1.15152</strain>
    </source>
</reference>
<evidence type="ECO:0000256" key="7">
    <source>
        <dbReference type="ARBA" id="ARBA00023002"/>
    </source>
</evidence>
<dbReference type="Gene3D" id="1.10.10.1100">
    <property type="entry name" value="BFD-like [2Fe-2S]-binding domain"/>
    <property type="match status" value="1"/>
</dbReference>
<accession>A0A916YD52</accession>
<dbReference type="GO" id="GO:0051536">
    <property type="term" value="F:iron-sulfur cluster binding"/>
    <property type="evidence" value="ECO:0007669"/>
    <property type="project" value="UniProtKB-KW"/>
</dbReference>
<dbReference type="InterPro" id="IPR023753">
    <property type="entry name" value="FAD/NAD-binding_dom"/>
</dbReference>
<dbReference type="Proteomes" id="UP000633205">
    <property type="component" value="Unassembled WGS sequence"/>
</dbReference>
<dbReference type="PRINTS" id="PR00368">
    <property type="entry name" value="FADPNR"/>
</dbReference>
<keyword evidence="13" id="KW-1185">Reference proteome</keyword>
<evidence type="ECO:0000259" key="11">
    <source>
        <dbReference type="Pfam" id="PF07992"/>
    </source>
</evidence>
<gene>
    <name evidence="12" type="primary">nasC</name>
    <name evidence="12" type="ORF">GCM10010915_21990</name>
</gene>
<comment type="pathway">
    <text evidence="3">Nitrogen metabolism; nitrate reduction (assimilation).</text>
</comment>